<sequence length="29" mass="2980">MTGAAATEAERLRRLLRELPGPGAEGADA</sequence>
<evidence type="ECO:0000313" key="2">
    <source>
        <dbReference type="EMBL" id="MBE1600186.1"/>
    </source>
</evidence>
<dbReference type="Proteomes" id="UP000629287">
    <property type="component" value="Unassembled WGS sequence"/>
</dbReference>
<gene>
    <name evidence="2" type="ORF">H4687_006315</name>
</gene>
<feature type="compositionally biased region" description="Basic and acidic residues" evidence="1">
    <location>
        <begin position="8"/>
        <end position="17"/>
    </location>
</feature>
<evidence type="ECO:0000313" key="3">
    <source>
        <dbReference type="Proteomes" id="UP000629287"/>
    </source>
</evidence>
<dbReference type="AlphaFoldDB" id="A0A8I0TUN2"/>
<name>A0A8I0TUN2_9ACTN</name>
<accession>A0A8I0TUN2</accession>
<proteinExistence type="predicted"/>
<organism evidence="2 3">
    <name type="scientific">Streptomyces stelliscabiei</name>
    <dbReference type="NCBI Taxonomy" id="146820"/>
    <lineage>
        <taxon>Bacteria</taxon>
        <taxon>Bacillati</taxon>
        <taxon>Actinomycetota</taxon>
        <taxon>Actinomycetes</taxon>
        <taxon>Kitasatosporales</taxon>
        <taxon>Streptomycetaceae</taxon>
        <taxon>Streptomyces</taxon>
    </lineage>
</organism>
<evidence type="ECO:0000256" key="1">
    <source>
        <dbReference type="SAM" id="MobiDB-lite"/>
    </source>
</evidence>
<keyword evidence="3" id="KW-1185">Reference proteome</keyword>
<feature type="region of interest" description="Disordered" evidence="1">
    <location>
        <begin position="1"/>
        <end position="29"/>
    </location>
</feature>
<dbReference type="EMBL" id="JADBGF010000001">
    <property type="protein sequence ID" value="MBE1600186.1"/>
    <property type="molecule type" value="Genomic_DNA"/>
</dbReference>
<comment type="caution">
    <text evidence="2">The sequence shown here is derived from an EMBL/GenBank/DDBJ whole genome shotgun (WGS) entry which is preliminary data.</text>
</comment>
<protein>
    <submittedName>
        <fullName evidence="2">Uncharacterized protein</fullName>
    </submittedName>
</protein>
<reference evidence="2 3" key="1">
    <citation type="submission" date="2020-10" db="EMBL/GenBank/DDBJ databases">
        <title>Sequencing the genomes of 1000 actinobacteria strains.</title>
        <authorList>
            <person name="Klenk H.-P."/>
        </authorList>
    </citation>
    <scope>NUCLEOTIDE SEQUENCE [LARGE SCALE GENOMIC DNA]</scope>
    <source>
        <strain evidence="2 3">DSM 41803</strain>
    </source>
</reference>